<dbReference type="EMBL" id="BMLY01000001">
    <property type="protein sequence ID" value="GGP24189.1"/>
    <property type="molecule type" value="Genomic_DNA"/>
</dbReference>
<evidence type="ECO:0000313" key="4">
    <source>
        <dbReference type="Proteomes" id="UP000621859"/>
    </source>
</evidence>
<dbReference type="Pfam" id="PF00561">
    <property type="entry name" value="Abhydrolase_1"/>
    <property type="match status" value="1"/>
</dbReference>
<dbReference type="InterPro" id="IPR000073">
    <property type="entry name" value="AB_hydrolase_1"/>
</dbReference>
<sequence length="272" mass="30031">MRYHYLIAQGHGTPVVLLHGWGSTSYMWRFVMPQLAARGYTVIAPDLRGLGDTSKPATGYEKANIAEDIRELVSKLGYGPEINIAGHDMGGMVAYAYAAQHPTEVKTLTILDVPLPGIPPWNEIVQTPRVWHFAFFGQRDVGEMLMAGHEKEFMAWFHNNEAVNSRAFTNEVEAVYARQYSMPGAMRAGFEYYRAFPQDVIANQKFAEHKLTMPVLGIGGDGSFGPIIGAHLQHVATDVHVAQIKGSGHWVAEEQPEQVTATLVGFLPPAKN</sequence>
<dbReference type="SUPFAM" id="SSF53474">
    <property type="entry name" value="alpha/beta-Hydrolases"/>
    <property type="match status" value="1"/>
</dbReference>
<dbReference type="PANTHER" id="PTHR43329">
    <property type="entry name" value="EPOXIDE HYDROLASE"/>
    <property type="match status" value="1"/>
</dbReference>
<proteinExistence type="predicted"/>
<protein>
    <submittedName>
        <fullName evidence="3">Epoxide hydrolase</fullName>
    </submittedName>
</protein>
<dbReference type="Gene3D" id="3.40.50.1820">
    <property type="entry name" value="alpha/beta hydrolase"/>
    <property type="match status" value="1"/>
</dbReference>
<dbReference type="Proteomes" id="UP000621859">
    <property type="component" value="Unassembled WGS sequence"/>
</dbReference>
<organism evidence="3 4">
    <name type="scientific">Silvimonas amylolytica</name>
    <dbReference type="NCBI Taxonomy" id="449663"/>
    <lineage>
        <taxon>Bacteria</taxon>
        <taxon>Pseudomonadati</taxon>
        <taxon>Pseudomonadota</taxon>
        <taxon>Betaproteobacteria</taxon>
        <taxon>Neisseriales</taxon>
        <taxon>Chitinibacteraceae</taxon>
        <taxon>Silvimonas</taxon>
    </lineage>
</organism>
<keyword evidence="4" id="KW-1185">Reference proteome</keyword>
<name>A0ABQ2PG28_9NEIS</name>
<keyword evidence="1 3" id="KW-0378">Hydrolase</keyword>
<dbReference type="GO" id="GO:0016787">
    <property type="term" value="F:hydrolase activity"/>
    <property type="evidence" value="ECO:0007669"/>
    <property type="project" value="UniProtKB-KW"/>
</dbReference>
<reference evidence="4" key="1">
    <citation type="journal article" date="2019" name="Int. J. Syst. Evol. Microbiol.">
        <title>The Global Catalogue of Microorganisms (GCM) 10K type strain sequencing project: providing services to taxonomists for standard genome sequencing and annotation.</title>
        <authorList>
            <consortium name="The Broad Institute Genomics Platform"/>
            <consortium name="The Broad Institute Genome Sequencing Center for Infectious Disease"/>
            <person name="Wu L."/>
            <person name="Ma J."/>
        </authorList>
    </citation>
    <scope>NUCLEOTIDE SEQUENCE [LARGE SCALE GENOMIC DNA]</scope>
    <source>
        <strain evidence="4">CGMCC 1.8860</strain>
    </source>
</reference>
<dbReference type="InterPro" id="IPR000639">
    <property type="entry name" value="Epox_hydrolase-like"/>
</dbReference>
<dbReference type="PRINTS" id="PR00412">
    <property type="entry name" value="EPOXHYDRLASE"/>
</dbReference>
<dbReference type="InterPro" id="IPR029058">
    <property type="entry name" value="AB_hydrolase_fold"/>
</dbReference>
<comment type="caution">
    <text evidence="3">The sequence shown here is derived from an EMBL/GenBank/DDBJ whole genome shotgun (WGS) entry which is preliminary data.</text>
</comment>
<evidence type="ECO:0000259" key="2">
    <source>
        <dbReference type="Pfam" id="PF00561"/>
    </source>
</evidence>
<evidence type="ECO:0000313" key="3">
    <source>
        <dbReference type="EMBL" id="GGP24189.1"/>
    </source>
</evidence>
<gene>
    <name evidence="3" type="ORF">GCM10010971_00080</name>
</gene>
<feature type="domain" description="AB hydrolase-1" evidence="2">
    <location>
        <begin position="14"/>
        <end position="140"/>
    </location>
</feature>
<dbReference type="PRINTS" id="PR00111">
    <property type="entry name" value="ABHYDROLASE"/>
</dbReference>
<evidence type="ECO:0000256" key="1">
    <source>
        <dbReference type="ARBA" id="ARBA00022801"/>
    </source>
</evidence>
<accession>A0ABQ2PG28</accession>